<name>A0A2Z6SD02_9GLOM</name>
<sequence>MLTNVLEEAEYINIYLQYYFEVQNAKLVLDSIRSLKFHFEAGWSISKIQILFENKSSNLFNLSWTLFKGPELHFEVWNSFRGGLYDISKVWKFFRGNYLRLSRGLLVEFEVIGFPDAYWTNFKD</sequence>
<dbReference type="Proteomes" id="UP000247702">
    <property type="component" value="Unassembled WGS sequence"/>
</dbReference>
<protein>
    <submittedName>
        <fullName evidence="1">Uncharacterized protein</fullName>
    </submittedName>
</protein>
<keyword evidence="2" id="KW-1185">Reference proteome</keyword>
<dbReference type="EMBL" id="BEXD01003859">
    <property type="protein sequence ID" value="GBC02957.1"/>
    <property type="molecule type" value="Genomic_DNA"/>
</dbReference>
<reference evidence="1 2" key="1">
    <citation type="submission" date="2017-11" db="EMBL/GenBank/DDBJ databases">
        <title>The genome of Rhizophagus clarus HR1 reveals common genetic basis of auxotrophy among arbuscular mycorrhizal fungi.</title>
        <authorList>
            <person name="Kobayashi Y."/>
        </authorList>
    </citation>
    <scope>NUCLEOTIDE SEQUENCE [LARGE SCALE GENOMIC DNA]</scope>
    <source>
        <strain evidence="1 2">HR1</strain>
    </source>
</reference>
<dbReference type="AlphaFoldDB" id="A0A2Z6SD02"/>
<proteinExistence type="predicted"/>
<organism evidence="1 2">
    <name type="scientific">Rhizophagus clarus</name>
    <dbReference type="NCBI Taxonomy" id="94130"/>
    <lineage>
        <taxon>Eukaryota</taxon>
        <taxon>Fungi</taxon>
        <taxon>Fungi incertae sedis</taxon>
        <taxon>Mucoromycota</taxon>
        <taxon>Glomeromycotina</taxon>
        <taxon>Glomeromycetes</taxon>
        <taxon>Glomerales</taxon>
        <taxon>Glomeraceae</taxon>
        <taxon>Rhizophagus</taxon>
    </lineage>
</organism>
<evidence type="ECO:0000313" key="2">
    <source>
        <dbReference type="Proteomes" id="UP000247702"/>
    </source>
</evidence>
<gene>
    <name evidence="1" type="ORF">RclHR1_00490043</name>
</gene>
<evidence type="ECO:0000313" key="1">
    <source>
        <dbReference type="EMBL" id="GBC02957.1"/>
    </source>
</evidence>
<comment type="caution">
    <text evidence="1">The sequence shown here is derived from an EMBL/GenBank/DDBJ whole genome shotgun (WGS) entry which is preliminary data.</text>
</comment>
<accession>A0A2Z6SD02</accession>